<feature type="region of interest" description="Disordered" evidence="1">
    <location>
        <begin position="87"/>
        <end position="111"/>
    </location>
</feature>
<gene>
    <name evidence="2" type="ORF">RSOLAG1IB_00514</name>
</gene>
<protein>
    <submittedName>
        <fullName evidence="2">Uncharacterized protein</fullName>
    </submittedName>
</protein>
<proteinExistence type="predicted"/>
<organism evidence="2 3">
    <name type="scientific">Thanatephorus cucumeris (strain AG1-IB / isolate 7/3/14)</name>
    <name type="common">Lettuce bottom rot fungus</name>
    <name type="synonym">Rhizoctonia solani</name>
    <dbReference type="NCBI Taxonomy" id="1108050"/>
    <lineage>
        <taxon>Eukaryota</taxon>
        <taxon>Fungi</taxon>
        <taxon>Dikarya</taxon>
        <taxon>Basidiomycota</taxon>
        <taxon>Agaricomycotina</taxon>
        <taxon>Agaricomycetes</taxon>
        <taxon>Cantharellales</taxon>
        <taxon>Ceratobasidiaceae</taxon>
        <taxon>Rhizoctonia</taxon>
        <taxon>Rhizoctonia solani AG-1</taxon>
    </lineage>
</organism>
<keyword evidence="3" id="KW-1185">Reference proteome</keyword>
<dbReference type="AlphaFoldDB" id="A0A0B7F6X7"/>
<reference evidence="2 3" key="1">
    <citation type="submission" date="2014-11" db="EMBL/GenBank/DDBJ databases">
        <authorList>
            <person name="Wibberg Daniel"/>
        </authorList>
    </citation>
    <scope>NUCLEOTIDE SEQUENCE [LARGE SCALE GENOMIC DNA]</scope>
    <source>
        <strain evidence="2">Rhizoctonia solani AG1-IB 7/3/14</strain>
    </source>
</reference>
<evidence type="ECO:0000313" key="2">
    <source>
        <dbReference type="EMBL" id="CEL51977.1"/>
    </source>
</evidence>
<feature type="compositionally biased region" description="Polar residues" evidence="1">
    <location>
        <begin position="92"/>
        <end position="105"/>
    </location>
</feature>
<evidence type="ECO:0000256" key="1">
    <source>
        <dbReference type="SAM" id="MobiDB-lite"/>
    </source>
</evidence>
<dbReference type="EMBL" id="LN679100">
    <property type="protein sequence ID" value="CEL51977.1"/>
    <property type="molecule type" value="Genomic_DNA"/>
</dbReference>
<dbReference type="Proteomes" id="UP000059188">
    <property type="component" value="Unassembled WGS sequence"/>
</dbReference>
<evidence type="ECO:0000313" key="3">
    <source>
        <dbReference type="Proteomes" id="UP000059188"/>
    </source>
</evidence>
<sequence>MASARGPLGPRVVVLLLQIMRDLSLSCTRMNTKLINLARNARRGDPDADPPPHSCVYKSSWLKGVRHFCYQPPPPKPGGAYIHGFSGGYATGTPQPQRLANNRKGSISRRA</sequence>
<accession>A0A0B7F6X7</accession>
<name>A0A0B7F6X7_THACB</name>